<reference evidence="2 3" key="1">
    <citation type="submission" date="2023-07" db="EMBL/GenBank/DDBJ databases">
        <title>Sequencing the genomes of 1000 actinobacteria strains.</title>
        <authorList>
            <person name="Klenk H.-P."/>
        </authorList>
    </citation>
    <scope>NUCLEOTIDE SEQUENCE [LARGE SCALE GENOMIC DNA]</scope>
    <source>
        <strain evidence="2 3">DSM 44709</strain>
    </source>
</reference>
<organism evidence="2 3">
    <name type="scientific">Catenuloplanes indicus</name>
    <dbReference type="NCBI Taxonomy" id="137267"/>
    <lineage>
        <taxon>Bacteria</taxon>
        <taxon>Bacillati</taxon>
        <taxon>Actinomycetota</taxon>
        <taxon>Actinomycetes</taxon>
        <taxon>Micromonosporales</taxon>
        <taxon>Micromonosporaceae</taxon>
        <taxon>Catenuloplanes</taxon>
    </lineage>
</organism>
<accession>A0AAE4B1B9</accession>
<evidence type="ECO:0000313" key="2">
    <source>
        <dbReference type="EMBL" id="MDQ0367728.1"/>
    </source>
</evidence>
<dbReference type="AlphaFoldDB" id="A0AAE4B1B9"/>
<comment type="caution">
    <text evidence="2">The sequence shown here is derived from an EMBL/GenBank/DDBJ whole genome shotgun (WGS) entry which is preliminary data.</text>
</comment>
<protein>
    <submittedName>
        <fullName evidence="2">Uncharacterized protein</fullName>
    </submittedName>
</protein>
<evidence type="ECO:0000256" key="1">
    <source>
        <dbReference type="SAM" id="MobiDB-lite"/>
    </source>
</evidence>
<dbReference type="EMBL" id="JAUSUZ010000001">
    <property type="protein sequence ID" value="MDQ0367728.1"/>
    <property type="molecule type" value="Genomic_DNA"/>
</dbReference>
<dbReference type="Proteomes" id="UP001240236">
    <property type="component" value="Unassembled WGS sequence"/>
</dbReference>
<gene>
    <name evidence="2" type="ORF">J2S42_004397</name>
</gene>
<evidence type="ECO:0000313" key="3">
    <source>
        <dbReference type="Proteomes" id="UP001240236"/>
    </source>
</evidence>
<proteinExistence type="predicted"/>
<feature type="region of interest" description="Disordered" evidence="1">
    <location>
        <begin position="1"/>
        <end position="62"/>
    </location>
</feature>
<keyword evidence="3" id="KW-1185">Reference proteome</keyword>
<name>A0AAE4B1B9_9ACTN</name>
<sequence>MEIHQSGIKRTAGRESAFLGWDLGRNDHTDEVGPAPRGASDAGPPSRCSGGPLSDNSPNCPS</sequence>